<comment type="caution">
    <text evidence="1">The sequence shown here is derived from an EMBL/GenBank/DDBJ whole genome shotgun (WGS) entry which is preliminary data.</text>
</comment>
<evidence type="ECO:0000313" key="1">
    <source>
        <dbReference type="EMBL" id="MBU3839260.1"/>
    </source>
</evidence>
<proteinExistence type="predicted"/>
<reference evidence="1" key="2">
    <citation type="submission" date="2021-04" db="EMBL/GenBank/DDBJ databases">
        <authorList>
            <person name="Gilroy R."/>
        </authorList>
    </citation>
    <scope>NUCLEOTIDE SEQUENCE</scope>
    <source>
        <strain evidence="1">G4-2901</strain>
    </source>
</reference>
<dbReference type="Pfam" id="PF13151">
    <property type="entry name" value="DUF3990"/>
    <property type="match status" value="1"/>
</dbReference>
<accession>A0A948TE53</accession>
<dbReference type="EMBL" id="JAHLFW010000110">
    <property type="protein sequence ID" value="MBU3839260.1"/>
    <property type="molecule type" value="Genomic_DNA"/>
</dbReference>
<name>A0A948TE53_9BACT</name>
<gene>
    <name evidence="1" type="ORF">H9777_13330</name>
</gene>
<dbReference type="InterPro" id="IPR025051">
    <property type="entry name" value="DUF3990"/>
</dbReference>
<dbReference type="Proteomes" id="UP000783796">
    <property type="component" value="Unassembled WGS sequence"/>
</dbReference>
<reference evidence="1" key="1">
    <citation type="journal article" date="2021" name="PeerJ">
        <title>Extensive microbial diversity within the chicken gut microbiome revealed by metagenomics and culture.</title>
        <authorList>
            <person name="Gilroy R."/>
            <person name="Ravi A."/>
            <person name="Getino M."/>
            <person name="Pursley I."/>
            <person name="Horton D.L."/>
            <person name="Alikhan N.F."/>
            <person name="Baker D."/>
            <person name="Gharbi K."/>
            <person name="Hall N."/>
            <person name="Watson M."/>
            <person name="Adriaenssens E.M."/>
            <person name="Foster-Nyarko E."/>
            <person name="Jarju S."/>
            <person name="Secka A."/>
            <person name="Antonio M."/>
            <person name="Oren A."/>
            <person name="Chaudhuri R.R."/>
            <person name="La Ragione R."/>
            <person name="Hildebrand F."/>
            <person name="Pallen M.J."/>
        </authorList>
    </citation>
    <scope>NUCLEOTIDE SEQUENCE</scope>
    <source>
        <strain evidence="1">G4-2901</strain>
    </source>
</reference>
<protein>
    <submittedName>
        <fullName evidence="1">DUF3990 domain-containing protein</fullName>
    </submittedName>
</protein>
<organism evidence="1 2">
    <name type="scientific">Candidatus Phocaeicola faecigallinarum</name>
    <dbReference type="NCBI Taxonomy" id="2838732"/>
    <lineage>
        <taxon>Bacteria</taxon>
        <taxon>Pseudomonadati</taxon>
        <taxon>Bacteroidota</taxon>
        <taxon>Bacteroidia</taxon>
        <taxon>Bacteroidales</taxon>
        <taxon>Bacteroidaceae</taxon>
        <taxon>Phocaeicola</taxon>
    </lineage>
</organism>
<evidence type="ECO:0000313" key="2">
    <source>
        <dbReference type="Proteomes" id="UP000783796"/>
    </source>
</evidence>
<dbReference type="AlphaFoldDB" id="A0A948TE53"/>
<sequence length="39" mass="4447">MKVYHGSVYTIEQPLANIGRKNLDFGEGFYVTDIKSQNL</sequence>